<keyword evidence="2" id="KW-0418">Kinase</keyword>
<evidence type="ECO:0000313" key="3">
    <source>
        <dbReference type="Proteomes" id="UP000189513"/>
    </source>
</evidence>
<name>A0A1V2L6K3_CYBFA</name>
<dbReference type="PANTHER" id="PTHR15243">
    <property type="entry name" value="SERINE/THREONINE-PROTEIN KINASE 19"/>
    <property type="match status" value="1"/>
</dbReference>
<dbReference type="GO" id="GO:0046579">
    <property type="term" value="P:positive regulation of Ras protein signal transduction"/>
    <property type="evidence" value="ECO:0007669"/>
    <property type="project" value="TreeGrafter"/>
</dbReference>
<comment type="similarity">
    <text evidence="1">Belongs to the STK19 family.</text>
</comment>
<reference evidence="3" key="1">
    <citation type="journal article" date="2017" name="Genome Announc.">
        <title>Genome sequences of Cyberlindnera fabianii 65, Pichia kudriavzevii 129, and Saccharomyces cerevisiae 131 isolated from fermented masau fruits in Zimbabwe.</title>
        <authorList>
            <person name="van Rijswijck I.M.H."/>
            <person name="Derks M.F.L."/>
            <person name="Abee T."/>
            <person name="de Ridder D."/>
            <person name="Smid E.J."/>
        </authorList>
    </citation>
    <scope>NUCLEOTIDE SEQUENCE [LARGE SCALE GENOMIC DNA]</scope>
    <source>
        <strain evidence="3">65</strain>
    </source>
</reference>
<dbReference type="OMA" id="YMTIVET"/>
<evidence type="ECO:0000313" key="2">
    <source>
        <dbReference type="EMBL" id="ONH67549.1"/>
    </source>
</evidence>
<dbReference type="GO" id="GO:0016301">
    <property type="term" value="F:kinase activity"/>
    <property type="evidence" value="ECO:0007669"/>
    <property type="project" value="UniProtKB-KW"/>
</dbReference>
<sequence>MAAGISAFKVAKPRAKRVPKDRQRLEALRSGVNIEDWDDHDNDANEVDIVSGVRRILRYQWAGIPDQLNSDFKEHIVKFRNFLPSLVSRSQLYSLFSQQQSLVDKLVAEMVSKKEIIKIVTQNARVKNDLIMTMDDYVEFLNGQIAAEKTTQHNKALLGKFKSFVLDKETDLSNAVLRGELIKRFTIEEIKKLTELEFLSLVTSDSDRLFVIMPRFGFIVTLYLKAKTFIIRTLNATKWKEMPHKELVEKWDKNKARFKDFKGLSLLWALHYLIGEGVIEAFETFDGNAYKVL</sequence>
<organism evidence="2 3">
    <name type="scientific">Cyberlindnera fabianii</name>
    <name type="common">Yeast</name>
    <name type="synonym">Hansenula fabianii</name>
    <dbReference type="NCBI Taxonomy" id="36022"/>
    <lineage>
        <taxon>Eukaryota</taxon>
        <taxon>Fungi</taxon>
        <taxon>Dikarya</taxon>
        <taxon>Ascomycota</taxon>
        <taxon>Saccharomycotina</taxon>
        <taxon>Saccharomycetes</taxon>
        <taxon>Phaffomycetales</taxon>
        <taxon>Phaffomycetaceae</taxon>
        <taxon>Cyberlindnera</taxon>
    </lineage>
</organism>
<keyword evidence="2" id="KW-0808">Transferase</keyword>
<dbReference type="EMBL" id="MPUK01000004">
    <property type="protein sequence ID" value="ONH67549.1"/>
    <property type="molecule type" value="Genomic_DNA"/>
</dbReference>
<dbReference type="PANTHER" id="PTHR15243:SF0">
    <property type="entry name" value="SERINE_THREONINE-PROTEIN KINASE 19"/>
    <property type="match status" value="1"/>
</dbReference>
<accession>A0A1V2L6K3</accession>
<protein>
    <submittedName>
        <fullName evidence="2">Serine/threonine-protein kinase 19</fullName>
    </submittedName>
</protein>
<comment type="caution">
    <text evidence="2">The sequence shown here is derived from an EMBL/GenBank/DDBJ whole genome shotgun (WGS) entry which is preliminary data.</text>
</comment>
<evidence type="ECO:0000256" key="1">
    <source>
        <dbReference type="ARBA" id="ARBA00093458"/>
    </source>
</evidence>
<dbReference type="AlphaFoldDB" id="A0A1V2L6K3"/>
<proteinExistence type="inferred from homology"/>
<dbReference type="InterPro" id="IPR018865">
    <property type="entry name" value="STK19-like"/>
</dbReference>
<dbReference type="Proteomes" id="UP000189513">
    <property type="component" value="Unassembled WGS sequence"/>
</dbReference>
<dbReference type="VEuPathDB" id="FungiDB:BON22_2567"/>
<keyword evidence="3" id="KW-1185">Reference proteome</keyword>
<gene>
    <name evidence="2" type="ORF">BON22_2567</name>
</gene>
<dbReference type="Pfam" id="PF10494">
    <property type="entry name" value="Stk19"/>
    <property type="match status" value="1"/>
</dbReference>